<comment type="similarity">
    <text evidence="1">Belongs to the glycosyltransferase 2 family.</text>
</comment>
<name>Q4JA13_SULAC</name>
<evidence type="ECO:0000256" key="1">
    <source>
        <dbReference type="ARBA" id="ARBA00006739"/>
    </source>
</evidence>
<dbReference type="CDD" id="cd06442">
    <property type="entry name" value="DPM1_like"/>
    <property type="match status" value="1"/>
</dbReference>
<dbReference type="InterPro" id="IPR029044">
    <property type="entry name" value="Nucleotide-diphossugar_trans"/>
</dbReference>
<dbReference type="InterPro" id="IPR039528">
    <property type="entry name" value="DPM1-like"/>
</dbReference>
<dbReference type="PANTHER" id="PTHR43398:SF1">
    <property type="entry name" value="DOLICHOL-PHOSPHATE MANNOSYLTRANSFERASE SUBUNIT 1"/>
    <property type="match status" value="1"/>
</dbReference>
<evidence type="ECO:0000313" key="5">
    <source>
        <dbReference type="EMBL" id="AAY80368.1"/>
    </source>
</evidence>
<dbReference type="KEGG" id="sai:Saci_1011"/>
<dbReference type="EMBL" id="CP000077">
    <property type="protein sequence ID" value="AAY80368.1"/>
    <property type="molecule type" value="Genomic_DNA"/>
</dbReference>
<dbReference type="STRING" id="330779.Saci_1011"/>
<dbReference type="Gene3D" id="3.90.550.10">
    <property type="entry name" value="Spore Coat Polysaccharide Biosynthesis Protein SpsA, Chain A"/>
    <property type="match status" value="1"/>
</dbReference>
<evidence type="ECO:0000256" key="3">
    <source>
        <dbReference type="ARBA" id="ARBA00022679"/>
    </source>
</evidence>
<dbReference type="GeneID" id="14551520"/>
<accession>Q4JA13</accession>
<dbReference type="eggNOG" id="arCOG00895">
    <property type="taxonomic scope" value="Archaea"/>
</dbReference>
<dbReference type="CAZy" id="GT2">
    <property type="family name" value="Glycosyltransferase Family 2"/>
</dbReference>
<dbReference type="GO" id="GO:0006488">
    <property type="term" value="P:dolichol-linked oligosaccharide biosynthetic process"/>
    <property type="evidence" value="ECO:0007669"/>
    <property type="project" value="TreeGrafter"/>
</dbReference>
<keyword evidence="3 5" id="KW-0808">Transferase</keyword>
<dbReference type="HOGENOM" id="CLU_033536_13_0_2"/>
<dbReference type="GO" id="GO:0016020">
    <property type="term" value="C:membrane"/>
    <property type="evidence" value="ECO:0007669"/>
    <property type="project" value="GOC"/>
</dbReference>
<dbReference type="GO" id="GO:0006506">
    <property type="term" value="P:GPI anchor biosynthetic process"/>
    <property type="evidence" value="ECO:0007669"/>
    <property type="project" value="TreeGrafter"/>
</dbReference>
<dbReference type="GO" id="GO:0035269">
    <property type="term" value="P:protein O-linked glycosylation via mannose"/>
    <property type="evidence" value="ECO:0007669"/>
    <property type="project" value="TreeGrafter"/>
</dbReference>
<protein>
    <submittedName>
        <fullName evidence="5">Glycosyl transferase</fullName>
    </submittedName>
</protein>
<dbReference type="SUPFAM" id="SSF53448">
    <property type="entry name" value="Nucleotide-diphospho-sugar transferases"/>
    <property type="match status" value="1"/>
</dbReference>
<dbReference type="GO" id="GO:0004582">
    <property type="term" value="F:dolichyl-phosphate beta-D-mannosyltransferase activity"/>
    <property type="evidence" value="ECO:0007669"/>
    <property type="project" value="InterPro"/>
</dbReference>
<dbReference type="PATRIC" id="fig|330779.12.peg.967"/>
<gene>
    <name evidence="5" type="ordered locus">Saci_1011</name>
</gene>
<dbReference type="AlphaFoldDB" id="Q4JA13"/>
<evidence type="ECO:0000313" key="6">
    <source>
        <dbReference type="Proteomes" id="UP000001018"/>
    </source>
</evidence>
<proteinExistence type="inferred from homology"/>
<dbReference type="SMR" id="Q4JA13"/>
<dbReference type="FunFam" id="3.90.550.10:FF:000122">
    <property type="entry name" value="Dolichol-phosphate mannosyltransferase subunit 1"/>
    <property type="match status" value="1"/>
</dbReference>
<keyword evidence="6" id="KW-1185">Reference proteome</keyword>
<feature type="domain" description="Glycosyltransferase 2-like" evidence="4">
    <location>
        <begin position="4"/>
        <end position="159"/>
    </location>
</feature>
<dbReference type="RefSeq" id="WP_011277870.1">
    <property type="nucleotide sequence ID" value="NC_007181.1"/>
</dbReference>
<sequence length="222" mass="24920">MLGVVIPTYNEAENIRELIPRIKEVDKDINIIIVDDNSPDNTSGIAKQLGAIVFVRKDERGIGSALKFGLEQGVKMGFKRLITMDADLSHDPKYIPALISKDADLVIGSRYVKGGAIENWPLQRRLISSGANSIARLLLRFNVRDATSGYRAYTPRAVEAISPCKSADGYEFQICSVYHIFKSRLQIAEVPISFHDRERGKSKLDSQKIFKWFTYVLKLSLS</sequence>
<dbReference type="Proteomes" id="UP000001018">
    <property type="component" value="Chromosome"/>
</dbReference>
<organism evidence="5 6">
    <name type="scientific">Sulfolobus acidocaldarius (strain ATCC 33909 / DSM 639 / JCM 8929 / NBRC 15157 / NCIMB 11770)</name>
    <dbReference type="NCBI Taxonomy" id="330779"/>
    <lineage>
        <taxon>Archaea</taxon>
        <taxon>Thermoproteota</taxon>
        <taxon>Thermoprotei</taxon>
        <taxon>Sulfolobales</taxon>
        <taxon>Sulfolobaceae</taxon>
        <taxon>Sulfolobus</taxon>
    </lineage>
</organism>
<evidence type="ECO:0000256" key="2">
    <source>
        <dbReference type="ARBA" id="ARBA00022676"/>
    </source>
</evidence>
<dbReference type="Pfam" id="PF00535">
    <property type="entry name" value="Glycos_transf_2"/>
    <property type="match status" value="1"/>
</dbReference>
<reference evidence="5 6" key="1">
    <citation type="journal article" date="2005" name="J. Bacteriol.">
        <title>The genome of Sulfolobus acidocaldarius, a model organism of the Crenarchaeota.</title>
        <authorList>
            <person name="Chen L."/>
            <person name="Brugger K."/>
            <person name="Skovgaard M."/>
            <person name="Redder P."/>
            <person name="She Q."/>
            <person name="Torarinsson E."/>
            <person name="Greve B."/>
            <person name="Awayez M."/>
            <person name="Zibat A."/>
            <person name="Klenk H.-P."/>
            <person name="Garrett R.A."/>
        </authorList>
    </citation>
    <scope>NUCLEOTIDE SEQUENCE [LARGE SCALE GENOMIC DNA]</scope>
    <source>
        <strain evidence="6">ATCC 33909 / DSM 639 / JCM 8929 / NBRC 15157 / NCIMB 11770</strain>
    </source>
</reference>
<keyword evidence="2" id="KW-0328">Glycosyltransferase</keyword>
<dbReference type="InterPro" id="IPR001173">
    <property type="entry name" value="Glyco_trans_2-like"/>
</dbReference>
<evidence type="ECO:0000259" key="4">
    <source>
        <dbReference type="Pfam" id="PF00535"/>
    </source>
</evidence>
<dbReference type="PANTHER" id="PTHR43398">
    <property type="entry name" value="DOLICHOL-PHOSPHATE MANNOSYLTRANSFERASE SUBUNIT 1"/>
    <property type="match status" value="1"/>
</dbReference>